<evidence type="ECO:0000256" key="1">
    <source>
        <dbReference type="SAM" id="MobiDB-lite"/>
    </source>
</evidence>
<feature type="region of interest" description="Disordered" evidence="1">
    <location>
        <begin position="331"/>
        <end position="354"/>
    </location>
</feature>
<dbReference type="AlphaFoldDB" id="A0AAV7UCQ2"/>
<feature type="region of interest" description="Disordered" evidence="1">
    <location>
        <begin position="293"/>
        <end position="313"/>
    </location>
</feature>
<keyword evidence="3" id="KW-1185">Reference proteome</keyword>
<gene>
    <name evidence="2" type="ORF">NDU88_003521</name>
</gene>
<proteinExistence type="predicted"/>
<comment type="caution">
    <text evidence="2">The sequence shown here is derived from an EMBL/GenBank/DDBJ whole genome shotgun (WGS) entry which is preliminary data.</text>
</comment>
<accession>A0AAV7UCQ2</accession>
<dbReference type="EMBL" id="JANPWB010000005">
    <property type="protein sequence ID" value="KAJ1186740.1"/>
    <property type="molecule type" value="Genomic_DNA"/>
</dbReference>
<sequence length="462" mass="49737">MPHARVVDSLCRAAAFLGRCAVQSTASWGVADCAARRAGRRAAWLGAARTFRGWLLPCFVFTDAYSCFGGAALGSWVLPMAPKATKMPRTSRGKLNLDPIGGRREKKQLVPCSREQASARGRGGQQSELVMEKVARNASLVPAMFTHAMKVKQAPPQKEALDPLSCTMEADGDQASVLRAGARGAVSPETAGTFSKNIGKEGGTPRSEGKMTDEKRSKVGPKEAQQGETNCNAEACSSTQNIGSQETEDMVKSLSISEVKNLSVSLRGKEEKLTGTKSDHGLVDAVESIFSLSDQSKDSDSGEETPLADSDLECSSSASIWASNHLTCRRKSLEQPSSRGNSGTKFRGEPPSAQNEVCEMQWDYTATQQAFLKVDRTNDISIGPGVEGPAETPSLEHIYRTMVHNHKQAQKKSRKAKVANRQLQLSIKKVVKSCQDIGTRIASMETLTEELETEVKAAAAQT</sequence>
<name>A0AAV7UCQ2_PLEWA</name>
<organism evidence="2 3">
    <name type="scientific">Pleurodeles waltl</name>
    <name type="common">Iberian ribbed newt</name>
    <dbReference type="NCBI Taxonomy" id="8319"/>
    <lineage>
        <taxon>Eukaryota</taxon>
        <taxon>Metazoa</taxon>
        <taxon>Chordata</taxon>
        <taxon>Craniata</taxon>
        <taxon>Vertebrata</taxon>
        <taxon>Euteleostomi</taxon>
        <taxon>Amphibia</taxon>
        <taxon>Batrachia</taxon>
        <taxon>Caudata</taxon>
        <taxon>Salamandroidea</taxon>
        <taxon>Salamandridae</taxon>
        <taxon>Pleurodelinae</taxon>
        <taxon>Pleurodeles</taxon>
    </lineage>
</organism>
<evidence type="ECO:0000313" key="2">
    <source>
        <dbReference type="EMBL" id="KAJ1186740.1"/>
    </source>
</evidence>
<reference evidence="2" key="1">
    <citation type="journal article" date="2022" name="bioRxiv">
        <title>Sequencing and chromosome-scale assembly of the giantPleurodeles waltlgenome.</title>
        <authorList>
            <person name="Brown T."/>
            <person name="Elewa A."/>
            <person name="Iarovenko S."/>
            <person name="Subramanian E."/>
            <person name="Araus A.J."/>
            <person name="Petzold A."/>
            <person name="Susuki M."/>
            <person name="Suzuki K.-i.T."/>
            <person name="Hayashi T."/>
            <person name="Toyoda A."/>
            <person name="Oliveira C."/>
            <person name="Osipova E."/>
            <person name="Leigh N.D."/>
            <person name="Simon A."/>
            <person name="Yun M.H."/>
        </authorList>
    </citation>
    <scope>NUCLEOTIDE SEQUENCE</scope>
    <source>
        <strain evidence="2">20211129_DDA</strain>
        <tissue evidence="2">Liver</tissue>
    </source>
</reference>
<protein>
    <submittedName>
        <fullName evidence="2">Uncharacterized protein</fullName>
    </submittedName>
</protein>
<feature type="compositionally biased region" description="Polar residues" evidence="1">
    <location>
        <begin position="226"/>
        <end position="245"/>
    </location>
</feature>
<feature type="region of interest" description="Disordered" evidence="1">
    <location>
        <begin position="184"/>
        <end position="248"/>
    </location>
</feature>
<dbReference type="Proteomes" id="UP001066276">
    <property type="component" value="Chromosome 3_1"/>
</dbReference>
<feature type="region of interest" description="Disordered" evidence="1">
    <location>
        <begin position="106"/>
        <end position="127"/>
    </location>
</feature>
<evidence type="ECO:0000313" key="3">
    <source>
        <dbReference type="Proteomes" id="UP001066276"/>
    </source>
</evidence>
<feature type="compositionally biased region" description="Basic and acidic residues" evidence="1">
    <location>
        <begin position="207"/>
        <end position="221"/>
    </location>
</feature>
<feature type="compositionally biased region" description="Polar residues" evidence="1">
    <location>
        <begin position="334"/>
        <end position="344"/>
    </location>
</feature>